<feature type="coiled-coil region" evidence="1">
    <location>
        <begin position="295"/>
        <end position="395"/>
    </location>
</feature>
<evidence type="ECO:0000313" key="2">
    <source>
        <dbReference type="EMBL" id="TCK93163.1"/>
    </source>
</evidence>
<evidence type="ECO:0000313" key="3">
    <source>
        <dbReference type="Proteomes" id="UP000294545"/>
    </source>
</evidence>
<sequence length="1476" mass="174688">MPAISKIRFTNVVYENGGKRYNDDVFQFDGYNGAILLENGGGKTVFVQTALQAILPHFDLEERKLRETLSLESNPCHIAIEWILNDNPRRYLVTSVTLFLTNNKLDSYRYVYEYSFNDSHTIEHMPFVKEGEGGSKRASSKGEIADYYQAMQSRNMNAKTFKTIKAYHQYIEDNYKIIPSEWRSIGRINSAEGGVEDYFENCKTTGQLVDRLLIPVVEEAISENGTKDFVATFEEQRERFKRHRQLRERIEESKLIEEKINSYVNTFENYNAIYKEYIHKREYAKGIYEYVDAEKLEVENKLNQSHQEQEKIQKELTEWERKKASYEIALLEKTLESYKEVLTAAKNDFNETSHAFHDKSAKYNNLKIAKLKLLIKELEDSIKNNQEQLSRLEKTLELDDIRKQLEENSCALKGYFVTEEEKWIQEKEKVEIEDNRITHRYNEEKENLARLQDKKETLTKEQSKKEGQISEIKKELKHIKENIVALNVNEDVKQQQQTWIKRVNELEEINASHKTKINNIILEKASIHESLKNERETLSIAQQEQGQLSEKMMQLSKVQENLLLDLKTIHSHWYHYDSIYKKERAIISHLESKLKRVKEEKEGLLKEERIAGRYIDEYGDNQLFTVEPLLEQWVNQWKNQFKAIETGTQYIQRASQALKNKEMVTHFNYWSLAIIVADEDVEKLKDKINEKLDQVTYPIAVLGQEEAMSIVKGNDPKEETMILPKHWHQNLDQDAFEKWKVNTHHLFQEKVSSRHEKEAEIETYKDYLKRVSEFLNDYPYDVYIRDEESLKALDEKIAQTKNRISEMEEKAEAIEQEVARCKEQISDNKDEISQLNQWIKEIQRYLTKEKELEKIEANGYQLRETLTMTIKAMDASQQIIKRQEALLKELNESIWEFKKKIEHLKEDALYKEVQDYDPHSVDKTKKGLEEERQHIKNTLSKKQGNIQHHEEMIKKEHAQLEEAFKNLERERKATHYDIDETLEYHLYGDSYLENLLEGINVLKPIKEKQEKVLKEKQKQYDDQLTKVQLTQEQFFQQYHERYAFEAPIEQVDNQLSQEKKAIIERQKRNGQHTEQFSGEYKDIESCLTTLKVENGRHDYLLDSVQSAPLEEGFNREFPYKRKAIIEEHIQALESIKEKEKVMKDKLGAEKTAFINFCEGEIKDPRLREKTVSGVRQKDKYEEILQWQDKMKKSIQQTIRLAEDDMREHDKDLEQFVNHLFIYLRTITEELSMIPKKTRIKVEDKWKDIYIFNIPEWKEEEGKEAIRNHIDWMILELDNNQFFNEDGTENSGIIRKEIEKWLDTKQLLPIVLNNRPIKVSCRKVTNDNKVSGSLTSWESSNRWSGGEKWSKNMTLFLGILNYVAEKRQGITQGIKINRTVIVDNPFGKASSGHVLDPVFYIAEKLGFQIIALTAHTEGNFIRNYFPVVYSCRLREATNNRSLIIDKEKEIQYAFFKDKSPEVIDRLQEKKQLSLFEI</sequence>
<feature type="coiled-coil region" evidence="1">
    <location>
        <begin position="434"/>
        <end position="551"/>
    </location>
</feature>
<comment type="caution">
    <text evidence="2">The sequence shown here is derived from an EMBL/GenBank/DDBJ whole genome shotgun (WGS) entry which is preliminary data.</text>
</comment>
<keyword evidence="1" id="KW-0175">Coiled coil</keyword>
<name>A0A4R1MT80_9FIRM</name>
<evidence type="ECO:0000256" key="1">
    <source>
        <dbReference type="SAM" id="Coils"/>
    </source>
</evidence>
<dbReference type="Proteomes" id="UP000294545">
    <property type="component" value="Unassembled WGS sequence"/>
</dbReference>
<feature type="coiled-coil region" evidence="1">
    <location>
        <begin position="580"/>
        <end position="607"/>
    </location>
</feature>
<dbReference type="Gene3D" id="1.20.5.340">
    <property type="match status" value="1"/>
</dbReference>
<dbReference type="EMBL" id="SMGQ01000012">
    <property type="protein sequence ID" value="TCK93163.1"/>
    <property type="molecule type" value="Genomic_DNA"/>
</dbReference>
<gene>
    <name evidence="2" type="ORF">EDC19_1350</name>
</gene>
<keyword evidence="3" id="KW-1185">Reference proteome</keyword>
<accession>A0A4R1MT80</accession>
<feature type="coiled-coil region" evidence="1">
    <location>
        <begin position="783"/>
        <end position="973"/>
    </location>
</feature>
<dbReference type="RefSeq" id="WP_132282079.1">
    <property type="nucleotide sequence ID" value="NZ_SMGQ01000012.1"/>
</dbReference>
<proteinExistence type="predicted"/>
<protein>
    <submittedName>
        <fullName evidence="2">Chromosome segregation ATPase</fullName>
    </submittedName>
</protein>
<dbReference type="OrthoDB" id="9815057at2"/>
<reference evidence="2 3" key="1">
    <citation type="submission" date="2019-03" db="EMBL/GenBank/DDBJ databases">
        <title>Genomic Encyclopedia of Type Strains, Phase IV (KMG-IV): sequencing the most valuable type-strain genomes for metagenomic binning, comparative biology and taxonomic classification.</title>
        <authorList>
            <person name="Goeker M."/>
        </authorList>
    </citation>
    <scope>NUCLEOTIDE SEQUENCE [LARGE SCALE GENOMIC DNA]</scope>
    <source>
        <strain evidence="2 3">DSM 24176</strain>
    </source>
</reference>
<feature type="coiled-coil region" evidence="1">
    <location>
        <begin position="1006"/>
        <end position="1033"/>
    </location>
</feature>
<organism evidence="2 3">
    <name type="scientific">Natranaerovirga hydrolytica</name>
    <dbReference type="NCBI Taxonomy" id="680378"/>
    <lineage>
        <taxon>Bacteria</taxon>
        <taxon>Bacillati</taxon>
        <taxon>Bacillota</taxon>
        <taxon>Clostridia</taxon>
        <taxon>Lachnospirales</taxon>
        <taxon>Natranaerovirgaceae</taxon>
        <taxon>Natranaerovirga</taxon>
    </lineage>
</organism>